<keyword evidence="4" id="KW-1003">Cell membrane</keyword>
<dbReference type="Pfam" id="PF00672">
    <property type="entry name" value="HAMP"/>
    <property type="match status" value="1"/>
</dbReference>
<dbReference type="GO" id="GO:0005524">
    <property type="term" value="F:ATP binding"/>
    <property type="evidence" value="ECO:0007669"/>
    <property type="project" value="UniProtKB-KW"/>
</dbReference>
<evidence type="ECO:0000313" key="16">
    <source>
        <dbReference type="Proteomes" id="UP001054892"/>
    </source>
</evidence>
<dbReference type="PROSITE" id="PS50109">
    <property type="entry name" value="HIS_KIN"/>
    <property type="match status" value="1"/>
</dbReference>
<evidence type="ECO:0000256" key="2">
    <source>
        <dbReference type="ARBA" id="ARBA00004651"/>
    </source>
</evidence>
<dbReference type="InterPro" id="IPR038428">
    <property type="entry name" value="HK_sensor_dom_sf"/>
</dbReference>
<dbReference type="GO" id="GO:0005886">
    <property type="term" value="C:plasma membrane"/>
    <property type="evidence" value="ECO:0007669"/>
    <property type="project" value="UniProtKB-SubCell"/>
</dbReference>
<evidence type="ECO:0000259" key="11">
    <source>
        <dbReference type="PROSITE" id="PS50109"/>
    </source>
</evidence>
<dbReference type="Gene3D" id="3.30.450.170">
    <property type="entry name" value="Two-component histidine kinase, sensor domain"/>
    <property type="match status" value="1"/>
</dbReference>
<dbReference type="SMART" id="SM00387">
    <property type="entry name" value="HATPase_c"/>
    <property type="match status" value="1"/>
</dbReference>
<dbReference type="InterPro" id="IPR036890">
    <property type="entry name" value="HATPase_C_sf"/>
</dbReference>
<dbReference type="InterPro" id="IPR003594">
    <property type="entry name" value="HATPase_dom"/>
</dbReference>
<dbReference type="EC" id="2.7.13.3" evidence="3"/>
<dbReference type="CDD" id="cd06225">
    <property type="entry name" value="HAMP"/>
    <property type="match status" value="1"/>
</dbReference>
<reference evidence="13 15" key="1">
    <citation type="submission" date="2020-05" db="EMBL/GenBank/DDBJ databases">
        <title>Characterization of novel class B3 metallo-beta-lactamase from novel Pseudomonas species.</title>
        <authorList>
            <person name="Yamada K."/>
            <person name="Aoki K."/>
            <person name="Ishii Y."/>
        </authorList>
    </citation>
    <scope>NUCLEOTIDE SEQUENCE [LARGE SCALE GENOMIC DNA]</scope>
    <source>
        <strain evidence="13 15">TUM18999</strain>
        <strain evidence="14 16">TUM20286</strain>
    </source>
</reference>
<dbReference type="SUPFAM" id="SSF158472">
    <property type="entry name" value="HAMP domain-like"/>
    <property type="match status" value="1"/>
</dbReference>
<dbReference type="PROSITE" id="PS50885">
    <property type="entry name" value="HAMP"/>
    <property type="match status" value="1"/>
</dbReference>
<dbReference type="KEGG" id="ptw:TUM18999_45590"/>
<feature type="transmembrane region" description="Helical" evidence="10">
    <location>
        <begin position="7"/>
        <end position="33"/>
    </location>
</feature>
<keyword evidence="8 13" id="KW-0418">Kinase</keyword>
<dbReference type="InterPro" id="IPR003661">
    <property type="entry name" value="HisK_dim/P_dom"/>
</dbReference>
<keyword evidence="5" id="KW-0597">Phosphoprotein</keyword>
<dbReference type="Gene3D" id="1.10.8.500">
    <property type="entry name" value="HAMP domain in histidine kinase"/>
    <property type="match status" value="1"/>
</dbReference>
<dbReference type="GO" id="GO:0000155">
    <property type="term" value="F:phosphorelay sensor kinase activity"/>
    <property type="evidence" value="ECO:0007669"/>
    <property type="project" value="InterPro"/>
</dbReference>
<dbReference type="CDD" id="cd00082">
    <property type="entry name" value="HisKA"/>
    <property type="match status" value="1"/>
</dbReference>
<keyword evidence="10" id="KW-1133">Transmembrane helix</keyword>
<accession>A0A6J4EAF6</accession>
<evidence type="ECO:0000256" key="9">
    <source>
        <dbReference type="ARBA" id="ARBA00022840"/>
    </source>
</evidence>
<evidence type="ECO:0000313" key="15">
    <source>
        <dbReference type="Proteomes" id="UP000509383"/>
    </source>
</evidence>
<dbReference type="InterPro" id="IPR050980">
    <property type="entry name" value="2C_sensor_his_kinase"/>
</dbReference>
<evidence type="ECO:0000313" key="14">
    <source>
        <dbReference type="EMBL" id="GJN50899.1"/>
    </source>
</evidence>
<evidence type="ECO:0000256" key="7">
    <source>
        <dbReference type="ARBA" id="ARBA00022741"/>
    </source>
</evidence>
<dbReference type="SMART" id="SM00304">
    <property type="entry name" value="HAMP"/>
    <property type="match status" value="1"/>
</dbReference>
<feature type="domain" description="HAMP" evidence="12">
    <location>
        <begin position="175"/>
        <end position="230"/>
    </location>
</feature>
<dbReference type="Proteomes" id="UP000509383">
    <property type="component" value="Chromosome"/>
</dbReference>
<dbReference type="InterPro" id="IPR004358">
    <property type="entry name" value="Sig_transdc_His_kin-like_C"/>
</dbReference>
<organism evidence="13 15">
    <name type="scientific">Pseudomonas tohonis</name>
    <dbReference type="NCBI Taxonomy" id="2725477"/>
    <lineage>
        <taxon>Bacteria</taxon>
        <taxon>Pseudomonadati</taxon>
        <taxon>Pseudomonadota</taxon>
        <taxon>Gammaproteobacteria</taxon>
        <taxon>Pseudomonadales</taxon>
        <taxon>Pseudomonadaceae</taxon>
        <taxon>Pseudomonas</taxon>
    </lineage>
</organism>
<name>A0A6J4EAF6_9PSED</name>
<keyword evidence="9" id="KW-0067">ATP-binding</keyword>
<proteinExistence type="predicted"/>
<dbReference type="PANTHER" id="PTHR44936:SF10">
    <property type="entry name" value="SENSOR PROTEIN RSTB"/>
    <property type="match status" value="1"/>
</dbReference>
<evidence type="ECO:0000256" key="1">
    <source>
        <dbReference type="ARBA" id="ARBA00000085"/>
    </source>
</evidence>
<comment type="subcellular location">
    <subcellularLocation>
        <location evidence="2">Cell membrane</location>
        <topology evidence="2">Multi-pass membrane protein</topology>
    </subcellularLocation>
</comment>
<dbReference type="Gene3D" id="1.10.287.130">
    <property type="match status" value="1"/>
</dbReference>
<evidence type="ECO:0000256" key="6">
    <source>
        <dbReference type="ARBA" id="ARBA00022679"/>
    </source>
</evidence>
<dbReference type="Pfam" id="PF00512">
    <property type="entry name" value="HisKA"/>
    <property type="match status" value="1"/>
</dbReference>
<keyword evidence="7" id="KW-0547">Nucleotide-binding</keyword>
<dbReference type="SUPFAM" id="SSF47384">
    <property type="entry name" value="Homodimeric domain of signal transducing histidine kinase"/>
    <property type="match status" value="1"/>
</dbReference>
<comment type="catalytic activity">
    <reaction evidence="1">
        <text>ATP + protein L-histidine = ADP + protein N-phospho-L-histidine.</text>
        <dbReference type="EC" id="2.7.13.3"/>
    </reaction>
</comment>
<dbReference type="EMBL" id="BQKM01000001">
    <property type="protein sequence ID" value="GJN50899.1"/>
    <property type="molecule type" value="Genomic_DNA"/>
</dbReference>
<feature type="domain" description="Histidine kinase" evidence="11">
    <location>
        <begin position="238"/>
        <end position="445"/>
    </location>
</feature>
<dbReference type="Pfam" id="PF02518">
    <property type="entry name" value="HATPase_c"/>
    <property type="match status" value="1"/>
</dbReference>
<evidence type="ECO:0000313" key="13">
    <source>
        <dbReference type="EMBL" id="BCG26368.1"/>
    </source>
</evidence>
<dbReference type="Proteomes" id="UP001054892">
    <property type="component" value="Unassembled WGS sequence"/>
</dbReference>
<gene>
    <name evidence="13" type="ORF">TUM18999_45590</name>
    <name evidence="14" type="ORF">TUM20286_06510</name>
</gene>
<dbReference type="Pfam" id="PF16750">
    <property type="entry name" value="HK_sensor"/>
    <property type="match status" value="1"/>
</dbReference>
<protein>
    <recommendedName>
        <fullName evidence="3">histidine kinase</fullName>
        <ecNumber evidence="3">2.7.13.3</ecNumber>
    </recommendedName>
</protein>
<dbReference type="AlphaFoldDB" id="A0A6J4EAF6"/>
<dbReference type="SUPFAM" id="SSF55874">
    <property type="entry name" value="ATPase domain of HSP90 chaperone/DNA topoisomerase II/histidine kinase"/>
    <property type="match status" value="1"/>
</dbReference>
<keyword evidence="16" id="KW-1185">Reference proteome</keyword>
<keyword evidence="10" id="KW-0472">Membrane</keyword>
<dbReference type="EMBL" id="AP023189">
    <property type="protein sequence ID" value="BCG26368.1"/>
    <property type="molecule type" value="Genomic_DNA"/>
</dbReference>
<dbReference type="InterPro" id="IPR005467">
    <property type="entry name" value="His_kinase_dom"/>
</dbReference>
<evidence type="ECO:0000259" key="12">
    <source>
        <dbReference type="PROSITE" id="PS50885"/>
    </source>
</evidence>
<keyword evidence="6" id="KW-0808">Transferase</keyword>
<keyword evidence="10" id="KW-0812">Transmembrane</keyword>
<dbReference type="PRINTS" id="PR00344">
    <property type="entry name" value="BCTRLSENSOR"/>
</dbReference>
<dbReference type="InterPro" id="IPR003660">
    <property type="entry name" value="HAMP_dom"/>
</dbReference>
<evidence type="ECO:0000256" key="3">
    <source>
        <dbReference type="ARBA" id="ARBA00012438"/>
    </source>
</evidence>
<dbReference type="InterPro" id="IPR031930">
    <property type="entry name" value="HK_sensor"/>
</dbReference>
<dbReference type="Gene3D" id="3.30.565.10">
    <property type="entry name" value="Histidine kinase-like ATPase, C-terminal domain"/>
    <property type="match status" value="1"/>
</dbReference>
<dbReference type="SMART" id="SM00388">
    <property type="entry name" value="HisKA"/>
    <property type="match status" value="1"/>
</dbReference>
<dbReference type="InterPro" id="IPR036097">
    <property type="entry name" value="HisK_dim/P_sf"/>
</dbReference>
<evidence type="ECO:0000256" key="8">
    <source>
        <dbReference type="ARBA" id="ARBA00022777"/>
    </source>
</evidence>
<evidence type="ECO:0000256" key="10">
    <source>
        <dbReference type="SAM" id="Phobius"/>
    </source>
</evidence>
<dbReference type="RefSeq" id="WP_173171827.1">
    <property type="nucleotide sequence ID" value="NZ_AP023189.1"/>
</dbReference>
<evidence type="ECO:0000256" key="5">
    <source>
        <dbReference type="ARBA" id="ARBA00022553"/>
    </source>
</evidence>
<evidence type="ECO:0000256" key="4">
    <source>
        <dbReference type="ARBA" id="ARBA00022475"/>
    </source>
</evidence>
<sequence length="452" mass="50990">MPGRHSLFWKLAIILVGFCLVMIALTLSFGQLIGERTSYLSDAARTTLRGYAHEAERAWREGGRAGVDAFQADLERREGSWVLVLDQHLFPLGSRPVSEEQRRRLGFMRQLEWPMGRQTPEPRTLSIPFEGQDGQLVMLLPQRFSPWGPRPLLFFIAQKVVPGLLALLLCMLLYRLFIAPLARLREQANSLKADDLGARLGEPFVSRRDELGELGRAFDHMADRLQGTVVYQRRLLSDLSHELRTPLSRLRAASEREDDLPALRQRLEREIGVMQQLVENTLELAWMDSERPRFPQEAVPLRPLWDVLTEDACFETGWPREQLRFELDERCVVKAHLNSLAQALENMLRNAIRHSPAGGLVTLSGRQEGEHWLLCLRDQGPGVAEEHLELIFEPFSRLDEARPGDGGFGLGLSIARSAIDLQGGRLWACNLNPGLGLHMRLQAWPGGASGSG</sequence>
<dbReference type="PANTHER" id="PTHR44936">
    <property type="entry name" value="SENSOR PROTEIN CREC"/>
    <property type="match status" value="1"/>
</dbReference>